<proteinExistence type="predicted"/>
<evidence type="ECO:0000313" key="1">
    <source>
        <dbReference type="EMBL" id="GBN35039.1"/>
    </source>
</evidence>
<comment type="caution">
    <text evidence="1">The sequence shown here is derived from an EMBL/GenBank/DDBJ whole genome shotgun (WGS) entry which is preliminary data.</text>
</comment>
<evidence type="ECO:0000313" key="2">
    <source>
        <dbReference type="Proteomes" id="UP000499080"/>
    </source>
</evidence>
<name>A0A4Y2N8P3_ARAVE</name>
<accession>A0A4Y2N8P3</accession>
<organism evidence="1 2">
    <name type="scientific">Araneus ventricosus</name>
    <name type="common">Orbweaver spider</name>
    <name type="synonym">Epeira ventricosa</name>
    <dbReference type="NCBI Taxonomy" id="182803"/>
    <lineage>
        <taxon>Eukaryota</taxon>
        <taxon>Metazoa</taxon>
        <taxon>Ecdysozoa</taxon>
        <taxon>Arthropoda</taxon>
        <taxon>Chelicerata</taxon>
        <taxon>Arachnida</taxon>
        <taxon>Araneae</taxon>
        <taxon>Araneomorphae</taxon>
        <taxon>Entelegynae</taxon>
        <taxon>Araneoidea</taxon>
        <taxon>Araneidae</taxon>
        <taxon>Araneus</taxon>
    </lineage>
</organism>
<dbReference type="EMBL" id="BGPR01208047">
    <property type="protein sequence ID" value="GBN35039.1"/>
    <property type="molecule type" value="Genomic_DNA"/>
</dbReference>
<gene>
    <name evidence="1" type="ORF">AVEN_207628_1</name>
</gene>
<keyword evidence="2" id="KW-1185">Reference proteome</keyword>
<protein>
    <submittedName>
        <fullName evidence="1">Uncharacterized protein</fullName>
    </submittedName>
</protein>
<dbReference type="AlphaFoldDB" id="A0A4Y2N8P3"/>
<reference evidence="1 2" key="1">
    <citation type="journal article" date="2019" name="Sci. Rep.">
        <title>Orb-weaving spider Araneus ventricosus genome elucidates the spidroin gene catalogue.</title>
        <authorList>
            <person name="Kono N."/>
            <person name="Nakamura H."/>
            <person name="Ohtoshi R."/>
            <person name="Moran D.A.P."/>
            <person name="Shinohara A."/>
            <person name="Yoshida Y."/>
            <person name="Fujiwara M."/>
            <person name="Mori M."/>
            <person name="Tomita M."/>
            <person name="Arakawa K."/>
        </authorList>
    </citation>
    <scope>NUCLEOTIDE SEQUENCE [LARGE SCALE GENOMIC DNA]</scope>
</reference>
<feature type="non-terminal residue" evidence="1">
    <location>
        <position position="1"/>
    </location>
</feature>
<sequence length="88" mass="9468">SSLLNVAYDKGEASFAQTELGAPEVEFGFGFNMLGVGCLPGGLSQETGPRLHVAWKKTSNSRPDSSGPLAKDRIGLPVFEQCWLTLKR</sequence>
<dbReference type="Proteomes" id="UP000499080">
    <property type="component" value="Unassembled WGS sequence"/>
</dbReference>